<dbReference type="HOGENOM" id="CLU_407864_0_0_1"/>
<evidence type="ECO:0000313" key="2">
    <source>
        <dbReference type="Proteomes" id="UP000001593"/>
    </source>
</evidence>
<dbReference type="Proteomes" id="UP000001593">
    <property type="component" value="Unassembled WGS sequence"/>
</dbReference>
<keyword evidence="2" id="KW-1185">Reference proteome</keyword>
<dbReference type="OMA" id="NISCCPE"/>
<dbReference type="eggNOG" id="ENOG502T2GK">
    <property type="taxonomic scope" value="Eukaryota"/>
</dbReference>
<gene>
    <name evidence="1" type="ORF">NEMVEDRAFT_v1g243076</name>
</gene>
<dbReference type="InParanoid" id="A7S5W1"/>
<dbReference type="AlphaFoldDB" id="A7S5W1"/>
<proteinExistence type="predicted"/>
<name>A7S5W1_NEMVE</name>
<sequence>MKDPQHLVVDTEHAPSPFVLSGGSVVIQRDEATSRGGPRLHVEVSPNNTEVRLLGFAKALGISSSVGVDVTDQGTGFPIYGRLFDVNDVGLLISSREFLSDMEGTEYSAYGCLQSINQNVTAAVENLVKAAAEEADSFILQANDNLREAKGYYRKASKNEQFFREKLDSESAILEEREREVWSAEERYNNSCQLGHCKKACIGCPDWNRCCTRDVFGNCVECPSWNKCCYTTGDPVCVAKNHGCQHIRKVAEGNLEDAKDILLEQKKHVQLLSRKVFDAEFSKGKTKAVLDAAGKALSLIDRDASTGISASRAIKRHGINGLLNLTSICFTTPVERLATSCIPMNISASLLGSNDVKSLPFSACLNKQLVPNIARFLANTMFPEISRARTRRSLLSEERERYYDDGENIEKTTEHTRKRRDVKVSDEVVERSKERIEPFWDLIHQHNPLDEAAKPIPNHPAMGKATLKRKWKIPVSRRGRCKIYHQLLNICRDMMKTVKRMYGTYMYERYLFAKEKDNFRRRLRRVTKQLEQSAELVSGTKDQIVEIEKSLNFLSNGVRKWMDKSNKEIKRQEMISVKAWVKGMDSRIQSLGGEGVKRFLGNLFKAFDGLFESSNVPSKQAGKALSVMQRVKQIHSAFGEIFKKNITLARANYYADRVLYDVTEIKDIGVYCRK</sequence>
<evidence type="ECO:0000313" key="1">
    <source>
        <dbReference type="EMBL" id="EDO40832.1"/>
    </source>
</evidence>
<accession>A7S5W1</accession>
<dbReference type="EMBL" id="DS469585">
    <property type="protein sequence ID" value="EDO40832.1"/>
    <property type="molecule type" value="Genomic_DNA"/>
</dbReference>
<organism evidence="1 2">
    <name type="scientific">Nematostella vectensis</name>
    <name type="common">Starlet sea anemone</name>
    <dbReference type="NCBI Taxonomy" id="45351"/>
    <lineage>
        <taxon>Eukaryota</taxon>
        <taxon>Metazoa</taxon>
        <taxon>Cnidaria</taxon>
        <taxon>Anthozoa</taxon>
        <taxon>Hexacorallia</taxon>
        <taxon>Actiniaria</taxon>
        <taxon>Edwardsiidae</taxon>
        <taxon>Nematostella</taxon>
    </lineage>
</organism>
<reference evidence="1 2" key="1">
    <citation type="journal article" date="2007" name="Science">
        <title>Sea anemone genome reveals ancestral eumetazoan gene repertoire and genomic organization.</title>
        <authorList>
            <person name="Putnam N.H."/>
            <person name="Srivastava M."/>
            <person name="Hellsten U."/>
            <person name="Dirks B."/>
            <person name="Chapman J."/>
            <person name="Salamov A."/>
            <person name="Terry A."/>
            <person name="Shapiro H."/>
            <person name="Lindquist E."/>
            <person name="Kapitonov V.V."/>
            <person name="Jurka J."/>
            <person name="Genikhovich G."/>
            <person name="Grigoriev I.V."/>
            <person name="Lucas S.M."/>
            <person name="Steele R.E."/>
            <person name="Finnerty J.R."/>
            <person name="Technau U."/>
            <person name="Martindale M.Q."/>
            <person name="Rokhsar D.S."/>
        </authorList>
    </citation>
    <scope>NUCLEOTIDE SEQUENCE [LARGE SCALE GENOMIC DNA]</scope>
    <source>
        <strain evidence="2">CH2 X CH6</strain>
    </source>
</reference>
<protein>
    <submittedName>
        <fullName evidence="1">Uncharacterized protein</fullName>
    </submittedName>
</protein>